<dbReference type="GO" id="GO:0036503">
    <property type="term" value="P:ERAD pathway"/>
    <property type="evidence" value="ECO:0007669"/>
    <property type="project" value="UniProtKB-ARBA"/>
</dbReference>
<dbReference type="PANTHER" id="PTHR11742:SF49">
    <property type="entry name" value="ALPHA-1,2-MANNOSIDASE"/>
    <property type="match status" value="1"/>
</dbReference>
<keyword evidence="4 9" id="KW-0378">Hydrolase</keyword>
<feature type="disulfide bond" evidence="8">
    <location>
        <begin position="395"/>
        <end position="424"/>
    </location>
</feature>
<keyword evidence="11" id="KW-1185">Reference proteome</keyword>
<keyword evidence="9" id="KW-0326">Glycosidase</keyword>
<comment type="similarity">
    <text evidence="3 9">Belongs to the glycosyl hydrolase 47 family.</text>
</comment>
<reference evidence="11" key="1">
    <citation type="journal article" date="2017" name="Nat. Microbiol.">
        <title>Global analysis of biosynthetic gene clusters reveals vast potential of secondary metabolite production in Penicillium species.</title>
        <authorList>
            <person name="Nielsen J.C."/>
            <person name="Grijseels S."/>
            <person name="Prigent S."/>
            <person name="Ji B."/>
            <person name="Dainat J."/>
            <person name="Nielsen K.F."/>
            <person name="Frisvad J.C."/>
            <person name="Workman M."/>
            <person name="Nielsen J."/>
        </authorList>
    </citation>
    <scope>NUCLEOTIDE SEQUENCE [LARGE SCALE GENOMIC DNA]</scope>
    <source>
        <strain evidence="11">IBT 11843</strain>
    </source>
</reference>
<proteinExistence type="inferred from homology"/>
<dbReference type="FunFam" id="1.50.10.10:FF:000037">
    <property type="entry name" value="alpha-1,2-Mannosidase"/>
    <property type="match status" value="1"/>
</dbReference>
<feature type="active site" evidence="6">
    <location>
        <position position="321"/>
    </location>
</feature>
<dbReference type="OrthoDB" id="8118055at2759"/>
<dbReference type="EMBL" id="MDYL01000016">
    <property type="protein sequence ID" value="OQD73220.1"/>
    <property type="molecule type" value="Genomic_DNA"/>
</dbReference>
<comment type="pathway">
    <text evidence="2">Protein modification; protein glycosylation.</text>
</comment>
<dbReference type="GO" id="GO:0004571">
    <property type="term" value="F:mannosyl-oligosaccharide 1,2-alpha-mannosidase activity"/>
    <property type="evidence" value="ECO:0007669"/>
    <property type="project" value="InterPro"/>
</dbReference>
<keyword evidence="5 8" id="KW-1015">Disulfide bond</keyword>
<evidence type="ECO:0000256" key="8">
    <source>
        <dbReference type="PIRSR" id="PIRSR601382-3"/>
    </source>
</evidence>
<name>A0A1V6P895_PENDC</name>
<evidence type="ECO:0000256" key="6">
    <source>
        <dbReference type="PIRSR" id="PIRSR601382-1"/>
    </source>
</evidence>
<dbReference type="OMA" id="WRMFKNI"/>
<keyword evidence="7" id="KW-0479">Metal-binding</keyword>
<feature type="active site" evidence="6">
    <location>
        <position position="502"/>
    </location>
</feature>
<dbReference type="PANTHER" id="PTHR11742">
    <property type="entry name" value="MANNOSYL-OLIGOSACCHARIDE ALPHA-1,2-MANNOSIDASE-RELATED"/>
    <property type="match status" value="1"/>
</dbReference>
<dbReference type="GO" id="GO:0005783">
    <property type="term" value="C:endoplasmic reticulum"/>
    <property type="evidence" value="ECO:0007669"/>
    <property type="project" value="TreeGrafter"/>
</dbReference>
<organism evidence="10 11">
    <name type="scientific">Penicillium decumbens</name>
    <dbReference type="NCBI Taxonomy" id="69771"/>
    <lineage>
        <taxon>Eukaryota</taxon>
        <taxon>Fungi</taxon>
        <taxon>Dikarya</taxon>
        <taxon>Ascomycota</taxon>
        <taxon>Pezizomycotina</taxon>
        <taxon>Eurotiomycetes</taxon>
        <taxon>Eurotiomycetidae</taxon>
        <taxon>Eurotiales</taxon>
        <taxon>Aspergillaceae</taxon>
        <taxon>Penicillium</taxon>
    </lineage>
</organism>
<dbReference type="Proteomes" id="UP000191522">
    <property type="component" value="Unassembled WGS sequence"/>
</dbReference>
<dbReference type="STRING" id="69771.A0A1V6P895"/>
<evidence type="ECO:0000313" key="11">
    <source>
        <dbReference type="Proteomes" id="UP000191522"/>
    </source>
</evidence>
<keyword evidence="7" id="KW-0106">Calcium</keyword>
<evidence type="ECO:0000256" key="7">
    <source>
        <dbReference type="PIRSR" id="PIRSR601382-2"/>
    </source>
</evidence>
<dbReference type="GO" id="GO:0016020">
    <property type="term" value="C:membrane"/>
    <property type="evidence" value="ECO:0007669"/>
    <property type="project" value="InterPro"/>
</dbReference>
<accession>A0A1V6P895</accession>
<evidence type="ECO:0000256" key="3">
    <source>
        <dbReference type="ARBA" id="ARBA00007658"/>
    </source>
</evidence>
<evidence type="ECO:0000256" key="2">
    <source>
        <dbReference type="ARBA" id="ARBA00004922"/>
    </source>
</evidence>
<feature type="active site" description="Proton donor" evidence="6">
    <location>
        <position position="438"/>
    </location>
</feature>
<gene>
    <name evidence="10" type="ORF">PENDEC_c016G02761</name>
</gene>
<protein>
    <recommendedName>
        <fullName evidence="9">alpha-1,2-Mannosidase</fullName>
        <ecNumber evidence="9">3.2.1.-</ecNumber>
    </recommendedName>
</protein>
<dbReference type="GO" id="GO:0005509">
    <property type="term" value="F:calcium ion binding"/>
    <property type="evidence" value="ECO:0007669"/>
    <property type="project" value="InterPro"/>
</dbReference>
<evidence type="ECO:0000256" key="9">
    <source>
        <dbReference type="RuleBase" id="RU361193"/>
    </source>
</evidence>
<dbReference type="UniPathway" id="UPA00378"/>
<dbReference type="Pfam" id="PF01532">
    <property type="entry name" value="Glyco_hydro_47"/>
    <property type="match status" value="1"/>
</dbReference>
<dbReference type="AlphaFoldDB" id="A0A1V6P895"/>
<comment type="cofactor">
    <cofactor evidence="1 7">
        <name>Ca(2+)</name>
        <dbReference type="ChEBI" id="CHEBI:29108"/>
    </cofactor>
</comment>
<dbReference type="InterPro" id="IPR012341">
    <property type="entry name" value="6hp_glycosidase-like_sf"/>
</dbReference>
<dbReference type="Gene3D" id="1.50.10.10">
    <property type="match status" value="1"/>
</dbReference>
<dbReference type="InterPro" id="IPR001382">
    <property type="entry name" value="Glyco_hydro_47"/>
</dbReference>
<dbReference type="EC" id="3.2.1.-" evidence="9"/>
<comment type="caution">
    <text evidence="10">The sequence shown here is derived from an EMBL/GenBank/DDBJ whole genome shotgun (WGS) entry which is preliminary data.</text>
</comment>
<dbReference type="InterPro" id="IPR050749">
    <property type="entry name" value="Glycosyl_Hydrolase_47"/>
</dbReference>
<evidence type="ECO:0000256" key="4">
    <source>
        <dbReference type="ARBA" id="ARBA00022801"/>
    </source>
</evidence>
<dbReference type="InterPro" id="IPR036026">
    <property type="entry name" value="Seven-hairpin_glycosidases"/>
</dbReference>
<feature type="binding site" evidence="7">
    <location>
        <position position="588"/>
    </location>
    <ligand>
        <name>Ca(2+)</name>
        <dbReference type="ChEBI" id="CHEBI:29108"/>
    </ligand>
</feature>
<evidence type="ECO:0000256" key="1">
    <source>
        <dbReference type="ARBA" id="ARBA00001913"/>
    </source>
</evidence>
<evidence type="ECO:0000256" key="5">
    <source>
        <dbReference type="ARBA" id="ARBA00023157"/>
    </source>
</evidence>
<feature type="active site" description="Proton donor" evidence="6">
    <location>
        <position position="184"/>
    </location>
</feature>
<sequence>MIFNRKSRSLTSSILLLAVAYIFLIRLPLGRLHTYQLYHPRPTPVLNSHISSPNAIHLNASTERYPVTSYIPLPTHPSAIPRIQYDFPPESKRERNQRVKRQKAVKEAFMHAWNGYKSHAWMRDEVSPSSGRYEDSFSGWGATLVDSLDALVIMGLDKELEIALEALEHIDFTTTFSHEVNVFEIVIRYMGGFLAAHDLTEGKYPILLQKATELGEMIFNCFDTHNRMPQSRWDWSKSAQGEEIEPSERMALAELGSFSVEFTRLTQITGDPKYFDAVQRISDELEWSQNATRIPGLWPVWVNADQLKFDMGEFSLGGCADSAYEYLPKEHILLGGQTDQYRDMYTMAIEAIKENLLFRTMTKDESRKILFTADVRALRGGELQYVQHVQDHLKCFLGGMVGIGAKVFDRSEDMAIARGLTDGCIWGYDQMPSGIMPEIMKVSACEDMDNCPWDEDRWYNEVMASPVNTPEGREKAREVIELEGIPPGVLSLRDPTYKLRPEAVESVFITYRITGDKSLQEAAWRMFQNIEKATRTKYGHSAIEDVRTAVPEHTDKMESFWLAETLKYLYLIFSEPDHISLDEYVLSTEAHPFKRPSGYV</sequence>
<dbReference type="PRINTS" id="PR00747">
    <property type="entry name" value="GLYHDRLASE47"/>
</dbReference>
<evidence type="ECO:0000313" key="10">
    <source>
        <dbReference type="EMBL" id="OQD73220.1"/>
    </source>
</evidence>
<dbReference type="GO" id="GO:0005975">
    <property type="term" value="P:carbohydrate metabolic process"/>
    <property type="evidence" value="ECO:0007669"/>
    <property type="project" value="InterPro"/>
</dbReference>
<dbReference type="SUPFAM" id="SSF48225">
    <property type="entry name" value="Seven-hairpin glycosidases"/>
    <property type="match status" value="1"/>
</dbReference>